<evidence type="ECO:0000256" key="3">
    <source>
        <dbReference type="ARBA" id="ARBA00012669"/>
    </source>
</evidence>
<sequence length="298" mass="32734">MEQRDLQKLKERENAVILAHYYVDAEVQKMADYVGDSYYLAKVAAQQQKETIVFCGVRFMGESAKILNPSRRVLLPDEAADCPMAHMAQAAQIARLREQVPGVAVACYINSSAELKAASDVCVTSSNAVKIVSALPNEDILFIPDDNLGRFVKARVPGKRFHFLGGYCPVHAMLLAQDVEREKLAHPAAEVLTHPECRAEVRAVSDFLGSTAEIIARAEKSAAKEFILCTEPGVLAELSRRCPGKVFYPVTPVCSDMKRITPEKVLACLQGGGYAVELDAALMDAARRPLERMLELAR</sequence>
<keyword evidence="9" id="KW-0411">Iron-sulfur</keyword>
<evidence type="ECO:0000313" key="11">
    <source>
        <dbReference type="EMBL" id="HIY96454.1"/>
    </source>
</evidence>
<evidence type="ECO:0000313" key="12">
    <source>
        <dbReference type="Proteomes" id="UP000886750"/>
    </source>
</evidence>
<evidence type="ECO:0000256" key="1">
    <source>
        <dbReference type="ARBA" id="ARBA00001966"/>
    </source>
</evidence>
<dbReference type="AlphaFoldDB" id="A0A9D1ZVD3"/>
<dbReference type="PANTHER" id="PTHR30573">
    <property type="entry name" value="QUINOLINATE SYNTHETASE A"/>
    <property type="match status" value="1"/>
</dbReference>
<dbReference type="PANTHER" id="PTHR30573:SF0">
    <property type="entry name" value="QUINOLINATE SYNTHASE, CHLOROPLASTIC"/>
    <property type="match status" value="1"/>
</dbReference>
<evidence type="ECO:0000256" key="6">
    <source>
        <dbReference type="ARBA" id="ARBA00022679"/>
    </source>
</evidence>
<dbReference type="GO" id="GO:0008987">
    <property type="term" value="F:quinolinate synthetase A activity"/>
    <property type="evidence" value="ECO:0007669"/>
    <property type="project" value="UniProtKB-UniRule"/>
</dbReference>
<keyword evidence="5" id="KW-0662">Pyridine nucleotide biosynthesis</keyword>
<name>A0A9D1ZVD3_9FIRM</name>
<keyword evidence="8" id="KW-0408">Iron</keyword>
<dbReference type="GO" id="GO:0046872">
    <property type="term" value="F:metal ion binding"/>
    <property type="evidence" value="ECO:0007669"/>
    <property type="project" value="UniProtKB-KW"/>
</dbReference>
<reference evidence="11" key="2">
    <citation type="submission" date="2021-04" db="EMBL/GenBank/DDBJ databases">
        <authorList>
            <person name="Gilroy R."/>
        </authorList>
    </citation>
    <scope>NUCLEOTIDE SEQUENCE</scope>
    <source>
        <strain evidence="11">1345</strain>
    </source>
</reference>
<evidence type="ECO:0000256" key="2">
    <source>
        <dbReference type="ARBA" id="ARBA00005065"/>
    </source>
</evidence>
<evidence type="ECO:0000256" key="7">
    <source>
        <dbReference type="ARBA" id="ARBA00022723"/>
    </source>
</evidence>
<dbReference type="InterPro" id="IPR036094">
    <property type="entry name" value="NadA_sf"/>
</dbReference>
<dbReference type="Pfam" id="PF02445">
    <property type="entry name" value="NadA"/>
    <property type="match status" value="1"/>
</dbReference>
<dbReference type="Proteomes" id="UP000886750">
    <property type="component" value="Unassembled WGS sequence"/>
</dbReference>
<dbReference type="NCBIfam" id="NF006878">
    <property type="entry name" value="PRK09375.1-2"/>
    <property type="match status" value="1"/>
</dbReference>
<dbReference type="EMBL" id="DXCQ01000021">
    <property type="protein sequence ID" value="HIY96454.1"/>
    <property type="molecule type" value="Genomic_DNA"/>
</dbReference>
<keyword evidence="4" id="KW-0004">4Fe-4S</keyword>
<proteinExistence type="predicted"/>
<comment type="pathway">
    <text evidence="2">Cofactor biosynthesis; NAD(+) biosynthesis; quinolinate from iminoaspartate: step 1/1.</text>
</comment>
<dbReference type="GO" id="GO:0034628">
    <property type="term" value="P:'de novo' NAD+ biosynthetic process from L-aspartate"/>
    <property type="evidence" value="ECO:0007669"/>
    <property type="project" value="TreeGrafter"/>
</dbReference>
<comment type="caution">
    <text evidence="11">The sequence shown here is derived from an EMBL/GenBank/DDBJ whole genome shotgun (WGS) entry which is preliminary data.</text>
</comment>
<protein>
    <recommendedName>
        <fullName evidence="3 10">Quinolinate synthase</fullName>
        <ecNumber evidence="3 10">2.5.1.72</ecNumber>
    </recommendedName>
</protein>
<dbReference type="InterPro" id="IPR003473">
    <property type="entry name" value="NadA"/>
</dbReference>
<keyword evidence="6 11" id="KW-0808">Transferase</keyword>
<dbReference type="GO" id="GO:0005829">
    <property type="term" value="C:cytosol"/>
    <property type="evidence" value="ECO:0007669"/>
    <property type="project" value="TreeGrafter"/>
</dbReference>
<evidence type="ECO:0000256" key="9">
    <source>
        <dbReference type="ARBA" id="ARBA00023014"/>
    </source>
</evidence>
<comment type="cofactor">
    <cofactor evidence="1">
        <name>[4Fe-4S] cluster</name>
        <dbReference type="ChEBI" id="CHEBI:49883"/>
    </cofactor>
</comment>
<reference evidence="11" key="1">
    <citation type="journal article" date="2021" name="PeerJ">
        <title>Extensive microbial diversity within the chicken gut microbiome revealed by metagenomics and culture.</title>
        <authorList>
            <person name="Gilroy R."/>
            <person name="Ravi A."/>
            <person name="Getino M."/>
            <person name="Pursley I."/>
            <person name="Horton D.L."/>
            <person name="Alikhan N.F."/>
            <person name="Baker D."/>
            <person name="Gharbi K."/>
            <person name="Hall N."/>
            <person name="Watson M."/>
            <person name="Adriaenssens E.M."/>
            <person name="Foster-Nyarko E."/>
            <person name="Jarju S."/>
            <person name="Secka A."/>
            <person name="Antonio M."/>
            <person name="Oren A."/>
            <person name="Chaudhuri R.R."/>
            <person name="La Ragione R."/>
            <person name="Hildebrand F."/>
            <person name="Pallen M.J."/>
        </authorList>
    </citation>
    <scope>NUCLEOTIDE SEQUENCE</scope>
    <source>
        <strain evidence="11">1345</strain>
    </source>
</reference>
<organism evidence="11 12">
    <name type="scientific">Candidatus Borkfalkia excrementigallinarum</name>
    <dbReference type="NCBI Taxonomy" id="2838506"/>
    <lineage>
        <taxon>Bacteria</taxon>
        <taxon>Bacillati</taxon>
        <taxon>Bacillota</taxon>
        <taxon>Clostridia</taxon>
        <taxon>Christensenellales</taxon>
        <taxon>Christensenellaceae</taxon>
        <taxon>Candidatus Borkfalkia</taxon>
    </lineage>
</organism>
<keyword evidence="7" id="KW-0479">Metal-binding</keyword>
<dbReference type="GO" id="GO:0051539">
    <property type="term" value="F:4 iron, 4 sulfur cluster binding"/>
    <property type="evidence" value="ECO:0007669"/>
    <property type="project" value="UniProtKB-KW"/>
</dbReference>
<evidence type="ECO:0000256" key="4">
    <source>
        <dbReference type="ARBA" id="ARBA00022485"/>
    </source>
</evidence>
<dbReference type="SUPFAM" id="SSF142754">
    <property type="entry name" value="NadA-like"/>
    <property type="match status" value="1"/>
</dbReference>
<dbReference type="EC" id="2.5.1.72" evidence="3 10"/>
<accession>A0A9D1ZVD3</accession>
<evidence type="ECO:0000256" key="5">
    <source>
        <dbReference type="ARBA" id="ARBA00022642"/>
    </source>
</evidence>
<dbReference type="Gene3D" id="3.40.50.10800">
    <property type="entry name" value="NadA-like"/>
    <property type="match status" value="3"/>
</dbReference>
<dbReference type="NCBIfam" id="TIGR00550">
    <property type="entry name" value="nadA"/>
    <property type="match status" value="1"/>
</dbReference>
<evidence type="ECO:0000256" key="10">
    <source>
        <dbReference type="NCBIfam" id="TIGR00550"/>
    </source>
</evidence>
<evidence type="ECO:0000256" key="8">
    <source>
        <dbReference type="ARBA" id="ARBA00023004"/>
    </source>
</evidence>
<gene>
    <name evidence="11" type="primary">nadA</name>
    <name evidence="11" type="ORF">H9729_02080</name>
</gene>